<proteinExistence type="predicted"/>
<name>A0AC35F8D0_9BILA</name>
<dbReference type="Proteomes" id="UP000887580">
    <property type="component" value="Unplaced"/>
</dbReference>
<reference evidence="2" key="1">
    <citation type="submission" date="2022-11" db="UniProtKB">
        <authorList>
            <consortium name="WormBaseParasite"/>
        </authorList>
    </citation>
    <scope>IDENTIFICATION</scope>
</reference>
<sequence>MVMASNSPSPNSINGSGSPCSSCIHLHEDLKKSVAQVAQKLDLLFARVEELSSRTESSSIIASSSPPAAKKICIANINGIRAGTTSPIIENGFTSSSTSNHTTAATTEDEGTDLIFSKENGEINGKSNMSGSRKRKPTRDAVQKVSKQESIESNNGNLDQIMSALMEQNTAQMTNQQFVDNLTLATVLGGSQGNNEVFNAFFQSESKSIKREKIEEEFTEEQMQELLAAEVDPSSPRCANCCTTKTTAWRRDQEGKLVCNACGLYFRLHKTNRPVHMRKDVIQQRFRRKNANGEDENSDSNGSSHNGTPSKKSSVPLLDKQNDLSQLATSLNSSLLSQIPNLNFLGENPTVSVANIFPSFIDQHQSKELLAAEVDPSSARCAKCCTTKSTAWGRDQDGKLVCNACIQ</sequence>
<evidence type="ECO:0000313" key="2">
    <source>
        <dbReference type="WBParaSite" id="PS1159_v2.g14884.t1"/>
    </source>
</evidence>
<evidence type="ECO:0000313" key="1">
    <source>
        <dbReference type="Proteomes" id="UP000887580"/>
    </source>
</evidence>
<organism evidence="1 2">
    <name type="scientific">Panagrolaimus sp. PS1159</name>
    <dbReference type="NCBI Taxonomy" id="55785"/>
    <lineage>
        <taxon>Eukaryota</taxon>
        <taxon>Metazoa</taxon>
        <taxon>Ecdysozoa</taxon>
        <taxon>Nematoda</taxon>
        <taxon>Chromadorea</taxon>
        <taxon>Rhabditida</taxon>
        <taxon>Tylenchina</taxon>
        <taxon>Panagrolaimomorpha</taxon>
        <taxon>Panagrolaimoidea</taxon>
        <taxon>Panagrolaimidae</taxon>
        <taxon>Panagrolaimus</taxon>
    </lineage>
</organism>
<dbReference type="WBParaSite" id="PS1159_v2.g14884.t1">
    <property type="protein sequence ID" value="PS1159_v2.g14884.t1"/>
    <property type="gene ID" value="PS1159_v2.g14884"/>
</dbReference>
<protein>
    <submittedName>
        <fullName evidence="2">GATA-type domain-containing protein</fullName>
    </submittedName>
</protein>
<accession>A0AC35F8D0</accession>